<comment type="similarity">
    <text evidence="1">Belongs to the arsA ATPase family.</text>
</comment>
<dbReference type="RefSeq" id="WP_231440798.1">
    <property type="nucleotide sequence ID" value="NZ_JAJOMB010000005.1"/>
</dbReference>
<sequence length="402" mass="42728">MPRLVLLTGKGGVGKTTTAAATALHAAGQGRKVLVVSVDPAHSLGDVLGVSLGPEPVEVGAGLWALQADPALTVARAWAPVRELAQDALEELGVDPLAAEDLTGLPGLDDVFALLCVRDQVRDGPWDLVVVDCSPSAQAFRLLSAPDVLGRLLERLLPMERRIGRLLDEGRAADPLVAAVDRLSSELATVGTMLADPLASVRLVLTPEAAVLAGTRRLYTALTMGGFAVDAVVVNRVMPTVGAQWETFVREPATTSAIDWLRERERSQGAALAEIAESFAPTPVLQAVDVAGEPRGVERLSDLGAEIYGTDVVEPPAEVPAFEVEHTAGSFTLRLRMPFAQRSGLDLGRRGDDLVVTVDGYRRVISLPSVLRRCEVSGARLRDGVLAVEFMPDPAEFPSRWL</sequence>
<dbReference type="InterPro" id="IPR008978">
    <property type="entry name" value="HSP20-like_chaperone"/>
</dbReference>
<name>A0A9X1NED0_9ACTN</name>
<accession>A0A9X1NED0</accession>
<organism evidence="4 5">
    <name type="scientific">Kineosporia babensis</name>
    <dbReference type="NCBI Taxonomy" id="499548"/>
    <lineage>
        <taxon>Bacteria</taxon>
        <taxon>Bacillati</taxon>
        <taxon>Actinomycetota</taxon>
        <taxon>Actinomycetes</taxon>
        <taxon>Kineosporiales</taxon>
        <taxon>Kineosporiaceae</taxon>
        <taxon>Kineosporia</taxon>
    </lineage>
</organism>
<evidence type="ECO:0000259" key="2">
    <source>
        <dbReference type="Pfam" id="PF02374"/>
    </source>
</evidence>
<dbReference type="InterPro" id="IPR040612">
    <property type="entry name" value="ArsA_HSP20-like"/>
</dbReference>
<dbReference type="Proteomes" id="UP001138997">
    <property type="component" value="Unassembled WGS sequence"/>
</dbReference>
<evidence type="ECO:0000313" key="5">
    <source>
        <dbReference type="Proteomes" id="UP001138997"/>
    </source>
</evidence>
<feature type="domain" description="ArsA/GET3 Anion-transporting ATPase-like" evidence="2">
    <location>
        <begin position="3"/>
        <end position="308"/>
    </location>
</feature>
<dbReference type="GO" id="GO:0016887">
    <property type="term" value="F:ATP hydrolysis activity"/>
    <property type="evidence" value="ECO:0007669"/>
    <property type="project" value="InterPro"/>
</dbReference>
<dbReference type="InterPro" id="IPR025723">
    <property type="entry name" value="ArsA/GET3_ATPase-like"/>
</dbReference>
<dbReference type="GO" id="GO:0005524">
    <property type="term" value="F:ATP binding"/>
    <property type="evidence" value="ECO:0007669"/>
    <property type="project" value="InterPro"/>
</dbReference>
<dbReference type="AlphaFoldDB" id="A0A9X1NED0"/>
<dbReference type="NCBIfam" id="TIGR00345">
    <property type="entry name" value="GET3_arsA_TRC40"/>
    <property type="match status" value="1"/>
</dbReference>
<dbReference type="Gene3D" id="2.60.40.790">
    <property type="match status" value="1"/>
</dbReference>
<evidence type="ECO:0000259" key="3">
    <source>
        <dbReference type="Pfam" id="PF17886"/>
    </source>
</evidence>
<dbReference type="EMBL" id="JAJOMB010000005">
    <property type="protein sequence ID" value="MCD5311523.1"/>
    <property type="molecule type" value="Genomic_DNA"/>
</dbReference>
<dbReference type="Pfam" id="PF17886">
    <property type="entry name" value="ArsA_HSP20"/>
    <property type="match status" value="1"/>
</dbReference>
<reference evidence="4" key="1">
    <citation type="submission" date="2021-11" db="EMBL/GenBank/DDBJ databases">
        <title>Streptomyces corallinus and Kineosporia corallina sp. nov., two new coral-derived marine actinobacteria.</title>
        <authorList>
            <person name="Buangrab K."/>
            <person name="Sutthacheep M."/>
            <person name="Yeemin T."/>
            <person name="Harunari E."/>
            <person name="Igarashi Y."/>
            <person name="Sripreechasak P."/>
            <person name="Kanchanasin P."/>
            <person name="Tanasupawat S."/>
            <person name="Phongsopitanun W."/>
        </authorList>
    </citation>
    <scope>NUCLEOTIDE SEQUENCE</scope>
    <source>
        <strain evidence="4">JCM 31032</strain>
    </source>
</reference>
<keyword evidence="5" id="KW-1185">Reference proteome</keyword>
<dbReference type="InterPro" id="IPR016300">
    <property type="entry name" value="ATPase_ArsA/GET3"/>
</dbReference>
<feature type="domain" description="ArsA HSP20-like" evidence="3">
    <location>
        <begin position="329"/>
        <end position="390"/>
    </location>
</feature>
<dbReference type="Gene3D" id="3.40.50.300">
    <property type="entry name" value="P-loop containing nucleotide triphosphate hydrolases"/>
    <property type="match status" value="1"/>
</dbReference>
<gene>
    <name evidence="4" type="ORF">LR394_11475</name>
</gene>
<proteinExistence type="inferred from homology"/>
<dbReference type="PANTHER" id="PTHR10803:SF3">
    <property type="entry name" value="ATPASE GET3"/>
    <property type="match status" value="1"/>
</dbReference>
<comment type="caution">
    <text evidence="4">The sequence shown here is derived from an EMBL/GenBank/DDBJ whole genome shotgun (WGS) entry which is preliminary data.</text>
</comment>
<evidence type="ECO:0000313" key="4">
    <source>
        <dbReference type="EMBL" id="MCD5311523.1"/>
    </source>
</evidence>
<dbReference type="CDD" id="cd02035">
    <property type="entry name" value="ArsA"/>
    <property type="match status" value="1"/>
</dbReference>
<dbReference type="SUPFAM" id="SSF52540">
    <property type="entry name" value="P-loop containing nucleoside triphosphate hydrolases"/>
    <property type="match status" value="1"/>
</dbReference>
<dbReference type="PANTHER" id="PTHR10803">
    <property type="entry name" value="ARSENICAL PUMP-DRIVING ATPASE ARSENITE-TRANSLOCATING ATPASE"/>
    <property type="match status" value="1"/>
</dbReference>
<protein>
    <submittedName>
        <fullName evidence="4">ArsA family ATPase</fullName>
    </submittedName>
</protein>
<evidence type="ECO:0000256" key="1">
    <source>
        <dbReference type="ARBA" id="ARBA00011040"/>
    </source>
</evidence>
<dbReference type="Pfam" id="PF02374">
    <property type="entry name" value="ArsA_ATPase"/>
    <property type="match status" value="1"/>
</dbReference>
<dbReference type="InterPro" id="IPR027417">
    <property type="entry name" value="P-loop_NTPase"/>
</dbReference>